<organism evidence="1 2">
    <name type="scientific">Mortierella hygrophila</name>
    <dbReference type="NCBI Taxonomy" id="979708"/>
    <lineage>
        <taxon>Eukaryota</taxon>
        <taxon>Fungi</taxon>
        <taxon>Fungi incertae sedis</taxon>
        <taxon>Mucoromycota</taxon>
        <taxon>Mortierellomycotina</taxon>
        <taxon>Mortierellomycetes</taxon>
        <taxon>Mortierellales</taxon>
        <taxon>Mortierellaceae</taxon>
        <taxon>Mortierella</taxon>
    </lineage>
</organism>
<reference evidence="1" key="1">
    <citation type="journal article" date="2020" name="Fungal Divers.">
        <title>Resolving the Mortierellaceae phylogeny through synthesis of multi-gene phylogenetics and phylogenomics.</title>
        <authorList>
            <person name="Vandepol N."/>
            <person name="Liber J."/>
            <person name="Desiro A."/>
            <person name="Na H."/>
            <person name="Kennedy M."/>
            <person name="Barry K."/>
            <person name="Grigoriev I.V."/>
            <person name="Miller A.N."/>
            <person name="O'Donnell K."/>
            <person name="Stajich J.E."/>
            <person name="Bonito G."/>
        </authorList>
    </citation>
    <scope>NUCLEOTIDE SEQUENCE</scope>
    <source>
        <strain evidence="1">NRRL 2591</strain>
    </source>
</reference>
<evidence type="ECO:0000313" key="2">
    <source>
        <dbReference type="Proteomes" id="UP000723463"/>
    </source>
</evidence>
<accession>A0A9P6F488</accession>
<sequence length="716" mass="78114">MGLGTPDSLALEYASAMTLTTTTTESPPLLRSSLWKVFSIPELIEPIAEYLNTSQLLKLGLVSKTFSHVFQHQLSLTLFAGAFHDQPYGPLGIDPILPDAFRRLAPRVGALTLDLLCFRDKPQNAMLKAVYEYSAVPLRRLRITYWGEELGVLEELLIRLPNLTGFSVTFKSSSNATAIAMMLIRVGKTRQAVAAVGNGNAHGSSLQQGGGGGLKSLVIELDIPEVKAINMADLSELVEVWPVLTSLKLACISLQVNDPAQLQPMTTRVLPPPPPPPPGLTAAAAAATTTTTTASLPLLTIPPSDSTGALEEPSFPRMKSLALTGCPLEPLSLRALDRLFPNLQELELDSCPGGWYRTLAGIRTSQVGPNSDLTYTSDVPLVHLRKLNILFKYQSSRNKLLGIVKHRPFLTCIKTDMLPDTRDGLLEMAAFCSGVEVGELVAAPGPSSFLPAAVVADSTLTGSAGMNEGVDAGVNIGATSTLSSTAPTDVSTSGGANASTAMKDMSRVRNRMKRLSIQTYASPPHAMDVIEKFYNAPAFRHLEYVYMQNWELSMKLFPFANTLRELNLGGAESRLLEDELVTLNLILHQLPVLEDLKLHRYVDGTAMFMLFKGFGREPFSQDESQQGQIHGQPPIKTISHGKADGLSCLRKMWLFYKELDNNANRCLSLDGLKTAVLDRFMFLEKLKIQAWSEADLPHTEDVFLWQKKVLSMEAAL</sequence>
<evidence type="ECO:0000313" key="1">
    <source>
        <dbReference type="EMBL" id="KAF9541606.1"/>
    </source>
</evidence>
<dbReference type="SUPFAM" id="SSF52047">
    <property type="entry name" value="RNI-like"/>
    <property type="match status" value="1"/>
</dbReference>
<evidence type="ECO:0008006" key="3">
    <source>
        <dbReference type="Google" id="ProtNLM"/>
    </source>
</evidence>
<gene>
    <name evidence="1" type="ORF">EC957_002910</name>
</gene>
<proteinExistence type="predicted"/>
<protein>
    <recommendedName>
        <fullName evidence="3">F-box domain-containing protein</fullName>
    </recommendedName>
</protein>
<dbReference type="Proteomes" id="UP000723463">
    <property type="component" value="Unassembled WGS sequence"/>
</dbReference>
<keyword evidence="2" id="KW-1185">Reference proteome</keyword>
<name>A0A9P6F488_9FUNG</name>
<comment type="caution">
    <text evidence="1">The sequence shown here is derived from an EMBL/GenBank/DDBJ whole genome shotgun (WGS) entry which is preliminary data.</text>
</comment>
<dbReference type="AlphaFoldDB" id="A0A9P6F488"/>
<dbReference type="EMBL" id="JAAAXW010000161">
    <property type="protein sequence ID" value="KAF9541606.1"/>
    <property type="molecule type" value="Genomic_DNA"/>
</dbReference>